<sequence>MIIVKGSFPIKEDEQPDALALVQALASASRGERGCLAYEVYLQADAPRVIMVWQQWSNLDALEIHFGSEHVGAFLDAIPDMIDGDVTSARFDVSSMDGDPIVEEVGEIVPMVLADNIILH</sequence>
<reference evidence="2 3" key="1">
    <citation type="journal article" date="2006" name="Nat. Biotechnol.">
        <title>Genome sequence of the ubiquitous hydrocarbon-degrading marine bacterium Alcanivorax borkumensis.</title>
        <authorList>
            <person name="Schneiker S."/>
            <person name="Martins dos Santos V.A.P."/>
            <person name="Bartels D."/>
            <person name="Bekel T."/>
            <person name="Brecht M."/>
            <person name="Buhrmester J."/>
            <person name="Chernikova T.N."/>
            <person name="Denaro R."/>
            <person name="Ferrer M."/>
            <person name="Gertler C."/>
            <person name="Goesmann A."/>
            <person name="Golyshina O.V."/>
            <person name="Kaminski F."/>
            <person name="Khachane A.N."/>
            <person name="Lang S."/>
            <person name="Linke B."/>
            <person name="McHardy A.C."/>
            <person name="Meyer F."/>
            <person name="Nechitaylo T."/>
            <person name="Puehler A."/>
            <person name="Regenhardt D."/>
            <person name="Rupp O."/>
            <person name="Sabirova J.S."/>
            <person name="Selbitschka W."/>
            <person name="Yakimov M.M."/>
            <person name="Timmis K.N."/>
            <person name="Vorhoelter F.-J."/>
            <person name="Weidner S."/>
            <person name="Kaiser O."/>
            <person name="Golyshin P.N."/>
        </authorList>
    </citation>
    <scope>NUCLEOTIDE SEQUENCE [LARGE SCALE GENOMIC DNA]</scope>
    <source>
        <strain evidence="3">ATCC 700651 / DSM 11573 / NCIMB 13689 / SK2</strain>
    </source>
</reference>
<dbReference type="OrthoDB" id="9812192at2"/>
<dbReference type="PROSITE" id="PS51725">
    <property type="entry name" value="ABM"/>
    <property type="match status" value="1"/>
</dbReference>
<dbReference type="InterPro" id="IPR011008">
    <property type="entry name" value="Dimeric_a/b-barrel"/>
</dbReference>
<dbReference type="AlphaFoldDB" id="Q0VSG1"/>
<accession>Q0VSG1</accession>
<organism evidence="2 3">
    <name type="scientific">Alcanivorax borkumensis (strain ATCC 700651 / DSM 11573 / NCIMB 13689 / SK2)</name>
    <dbReference type="NCBI Taxonomy" id="393595"/>
    <lineage>
        <taxon>Bacteria</taxon>
        <taxon>Pseudomonadati</taxon>
        <taxon>Pseudomonadota</taxon>
        <taxon>Gammaproteobacteria</taxon>
        <taxon>Oceanospirillales</taxon>
        <taxon>Alcanivoracaceae</taxon>
        <taxon>Alcanivorax</taxon>
    </lineage>
</organism>
<dbReference type="GO" id="GO:0003824">
    <property type="term" value="F:catalytic activity"/>
    <property type="evidence" value="ECO:0007669"/>
    <property type="project" value="TreeGrafter"/>
</dbReference>
<dbReference type="KEGG" id="abo:ABO_0439"/>
<dbReference type="Pfam" id="PF03992">
    <property type="entry name" value="ABM"/>
    <property type="match status" value="1"/>
</dbReference>
<name>Q0VSG1_ALCBS</name>
<proteinExistence type="predicted"/>
<dbReference type="Proteomes" id="UP000008871">
    <property type="component" value="Chromosome"/>
</dbReference>
<dbReference type="EMBL" id="AM286690">
    <property type="protein sequence ID" value="CAL15887.1"/>
    <property type="molecule type" value="Genomic_DNA"/>
</dbReference>
<evidence type="ECO:0000313" key="2">
    <source>
        <dbReference type="EMBL" id="CAL15887.1"/>
    </source>
</evidence>
<gene>
    <name evidence="2" type="ordered locus">ABO_0439</name>
</gene>
<dbReference type="PANTHER" id="PTHR33336:SF15">
    <property type="entry name" value="ABM DOMAIN-CONTAINING PROTEIN"/>
    <property type="match status" value="1"/>
</dbReference>
<protein>
    <recommendedName>
        <fullName evidence="1">ABM domain-containing protein</fullName>
    </recommendedName>
</protein>
<dbReference type="InterPro" id="IPR007138">
    <property type="entry name" value="ABM_dom"/>
</dbReference>
<dbReference type="PANTHER" id="PTHR33336">
    <property type="entry name" value="QUINOL MONOOXYGENASE YGIN-RELATED"/>
    <property type="match status" value="1"/>
</dbReference>
<dbReference type="SUPFAM" id="SSF54909">
    <property type="entry name" value="Dimeric alpha+beta barrel"/>
    <property type="match status" value="1"/>
</dbReference>
<dbReference type="InterPro" id="IPR050744">
    <property type="entry name" value="AI-2_Isomerase_LsrG"/>
</dbReference>
<dbReference type="Gene3D" id="3.30.70.100">
    <property type="match status" value="1"/>
</dbReference>
<dbReference type="RefSeq" id="WP_011587725.1">
    <property type="nucleotide sequence ID" value="NC_008260.1"/>
</dbReference>
<feature type="domain" description="ABM" evidence="1">
    <location>
        <begin position="2"/>
        <end position="91"/>
    </location>
</feature>
<evidence type="ECO:0000313" key="3">
    <source>
        <dbReference type="Proteomes" id="UP000008871"/>
    </source>
</evidence>
<dbReference type="STRING" id="393595.ABO_0439"/>
<dbReference type="HOGENOM" id="CLU_131496_11_0_6"/>
<evidence type="ECO:0000259" key="1">
    <source>
        <dbReference type="PROSITE" id="PS51725"/>
    </source>
</evidence>
<dbReference type="eggNOG" id="COG1359">
    <property type="taxonomic scope" value="Bacteria"/>
</dbReference>
<keyword evidence="3" id="KW-1185">Reference proteome</keyword>